<keyword evidence="2" id="KW-1003">Cell membrane</keyword>
<comment type="subcellular location">
    <subcellularLocation>
        <location evidence="16">Postsynaptic cell membrane</location>
        <topology evidence="16">Multi-pass membrane protein</topology>
    </subcellularLocation>
</comment>
<dbReference type="GO" id="GO:0038039">
    <property type="term" value="C:G protein-coupled receptor heterodimeric complex"/>
    <property type="evidence" value="ECO:0007669"/>
    <property type="project" value="TreeGrafter"/>
</dbReference>
<dbReference type="Proteomes" id="UP000515163">
    <property type="component" value="Unplaced"/>
</dbReference>
<dbReference type="RefSeq" id="XP_031551281.1">
    <property type="nucleotide sequence ID" value="XM_031695421.1"/>
</dbReference>
<accession>A0A6P8H722</accession>
<keyword evidence="13" id="KW-0325">Glycoprotein</keyword>
<dbReference type="OrthoDB" id="17569at2759"/>
<dbReference type="GO" id="GO:0004965">
    <property type="term" value="F:G protein-coupled GABA receptor activity"/>
    <property type="evidence" value="ECO:0007669"/>
    <property type="project" value="InterPro"/>
</dbReference>
<dbReference type="PANTHER" id="PTHR10519:SF74">
    <property type="entry name" value="GAMMA-AMINOBUTYRIC ACID TYPE B RECEPTOR SUBUNIT 2"/>
    <property type="match status" value="1"/>
</dbReference>
<evidence type="ECO:0000256" key="6">
    <source>
        <dbReference type="ARBA" id="ARBA00022989"/>
    </source>
</evidence>
<dbReference type="GeneID" id="116288610"/>
<feature type="transmembrane region" description="Helical" evidence="20">
    <location>
        <begin position="694"/>
        <end position="716"/>
    </location>
</feature>
<feature type="transmembrane region" description="Helical" evidence="20">
    <location>
        <begin position="573"/>
        <end position="594"/>
    </location>
</feature>
<keyword evidence="9" id="KW-0175">Coiled coil</keyword>
<dbReference type="InParanoid" id="A0A6P8H722"/>
<evidence type="ECO:0000256" key="1">
    <source>
        <dbReference type="ARBA" id="ARBA00008991"/>
    </source>
</evidence>
<feature type="region of interest" description="Disordered" evidence="19">
    <location>
        <begin position="787"/>
        <end position="856"/>
    </location>
</feature>
<dbReference type="FunFam" id="3.40.50.2300:FF:000072">
    <property type="entry name" value="Gamma-aminobutyric acid type B receptor subunit 2"/>
    <property type="match status" value="1"/>
</dbReference>
<dbReference type="FunFam" id="3.40.50.2300:FF:000063">
    <property type="entry name" value="Gamma-aminobutyric acid type B receptor subunit"/>
    <property type="match status" value="1"/>
</dbReference>
<keyword evidence="4 20" id="KW-0812">Transmembrane</keyword>
<evidence type="ECO:0000256" key="9">
    <source>
        <dbReference type="ARBA" id="ARBA00023054"/>
    </source>
</evidence>
<keyword evidence="8" id="KW-0297">G-protein coupled receptor</keyword>
<keyword evidence="6 20" id="KW-1133">Transmembrane helix</keyword>
<dbReference type="Pfam" id="PF01094">
    <property type="entry name" value="ANF_receptor"/>
    <property type="match status" value="1"/>
</dbReference>
<keyword evidence="22" id="KW-1185">Reference proteome</keyword>
<dbReference type="PRINTS" id="PR01177">
    <property type="entry name" value="GABAB1RECPTR"/>
</dbReference>
<dbReference type="Gene3D" id="3.40.50.2300">
    <property type="match status" value="2"/>
</dbReference>
<evidence type="ECO:0000256" key="16">
    <source>
        <dbReference type="ARBA" id="ARBA00034104"/>
    </source>
</evidence>
<proteinExistence type="inferred from homology"/>
<evidence type="ECO:0000313" key="22">
    <source>
        <dbReference type="Proteomes" id="UP000515163"/>
    </source>
</evidence>
<dbReference type="GO" id="GO:0045211">
    <property type="term" value="C:postsynaptic membrane"/>
    <property type="evidence" value="ECO:0007669"/>
    <property type="project" value="UniProtKB-SubCell"/>
</dbReference>
<feature type="transmembrane region" description="Helical" evidence="20">
    <location>
        <begin position="533"/>
        <end position="552"/>
    </location>
</feature>
<dbReference type="PRINTS" id="PR01176">
    <property type="entry name" value="GABABRECEPTR"/>
</dbReference>
<evidence type="ECO:0000256" key="13">
    <source>
        <dbReference type="ARBA" id="ARBA00023180"/>
    </source>
</evidence>
<keyword evidence="7" id="KW-0770">Synapse</keyword>
<dbReference type="InterPro" id="IPR001828">
    <property type="entry name" value="ANF_lig-bd_rcpt"/>
</dbReference>
<evidence type="ECO:0000256" key="11">
    <source>
        <dbReference type="ARBA" id="ARBA00023157"/>
    </source>
</evidence>
<dbReference type="InterPro" id="IPR017978">
    <property type="entry name" value="GPCR_3_C"/>
</dbReference>
<dbReference type="InterPro" id="IPR002455">
    <property type="entry name" value="GPCR3_GABA-B"/>
</dbReference>
<feature type="transmembrane region" description="Helical" evidence="20">
    <location>
        <begin position="453"/>
        <end position="482"/>
    </location>
</feature>
<feature type="transmembrane region" description="Helical" evidence="20">
    <location>
        <begin position="628"/>
        <end position="651"/>
    </location>
</feature>
<organism evidence="22 23">
    <name type="scientific">Actinia tenebrosa</name>
    <name type="common">Australian red waratah sea anemone</name>
    <dbReference type="NCBI Taxonomy" id="6105"/>
    <lineage>
        <taxon>Eukaryota</taxon>
        <taxon>Metazoa</taxon>
        <taxon>Cnidaria</taxon>
        <taxon>Anthozoa</taxon>
        <taxon>Hexacorallia</taxon>
        <taxon>Actiniaria</taxon>
        <taxon>Actiniidae</taxon>
        <taxon>Actinia</taxon>
    </lineage>
</organism>
<evidence type="ECO:0000256" key="7">
    <source>
        <dbReference type="ARBA" id="ARBA00023018"/>
    </source>
</evidence>
<evidence type="ECO:0000256" key="20">
    <source>
        <dbReference type="SAM" id="Phobius"/>
    </source>
</evidence>
<dbReference type="InterPro" id="IPR028082">
    <property type="entry name" value="Peripla_BP_I"/>
</dbReference>
<protein>
    <recommendedName>
        <fullName evidence="17">Gamma-aminobutyric acid type B receptor subunit 2</fullName>
    </recommendedName>
    <alternativeName>
        <fullName evidence="18">G-protein coupled receptor 51</fullName>
    </alternativeName>
</protein>
<evidence type="ECO:0000259" key="21">
    <source>
        <dbReference type="PROSITE" id="PS50259"/>
    </source>
</evidence>
<dbReference type="PROSITE" id="PS50259">
    <property type="entry name" value="G_PROTEIN_RECEP_F3_4"/>
    <property type="match status" value="1"/>
</dbReference>
<keyword evidence="5" id="KW-0732">Signal</keyword>
<feature type="transmembrane region" description="Helical" evidence="20">
    <location>
        <begin position="494"/>
        <end position="513"/>
    </location>
</feature>
<keyword evidence="10 20" id="KW-0472">Membrane</keyword>
<dbReference type="Pfam" id="PF00003">
    <property type="entry name" value="7tm_3"/>
    <property type="match status" value="1"/>
</dbReference>
<evidence type="ECO:0000256" key="14">
    <source>
        <dbReference type="ARBA" id="ARBA00023224"/>
    </source>
</evidence>
<evidence type="ECO:0000256" key="15">
    <source>
        <dbReference type="ARBA" id="ARBA00023257"/>
    </source>
</evidence>
<keyword evidence="11" id="KW-1015">Disulfide bond</keyword>
<evidence type="ECO:0000256" key="19">
    <source>
        <dbReference type="SAM" id="MobiDB-lite"/>
    </source>
</evidence>
<feature type="compositionally biased region" description="Basic and acidic residues" evidence="19">
    <location>
        <begin position="847"/>
        <end position="856"/>
    </location>
</feature>
<evidence type="ECO:0000256" key="10">
    <source>
        <dbReference type="ARBA" id="ARBA00023136"/>
    </source>
</evidence>
<feature type="compositionally biased region" description="Basic and acidic residues" evidence="19">
    <location>
        <begin position="787"/>
        <end position="796"/>
    </location>
</feature>
<keyword evidence="12" id="KW-0675">Receptor</keyword>
<dbReference type="KEGG" id="aten:116288610"/>
<dbReference type="SUPFAM" id="SSF53822">
    <property type="entry name" value="Periplasmic binding protein-like I"/>
    <property type="match status" value="1"/>
</dbReference>
<sequence length="856" mass="94805">MSTHVLNPVNSLGTRNTTSSPSLHNLTIGAYFPVSGSCWTGGMATNIAVDMAVEQINRRADVLVGYRLNVDAMDTKCEPGVALRGLYEHVHTKPAKLMLLGAALSFITQPIADAAKYWNLVQVSYGSTSPSLRNRTLYPRFFRTISSDLAFNRARVAVIKAMGWSRVATLHQNEASGIFSDSIQDLLKEFTKSNMSVITSEGFSGNPANQLASIKDKDARIIIGNFYEEGARQVFCEAYKQGLYGERYVWIIIGWYPEQWWQRRLKEEGIACIVDEMKQAVNGYLSTDYVKLNEDDTTAGKATVSGWLVADYSKEFTKRTRMDARLESSFAYDAMWAIALALNSTAHSLSNAQGVAKKLEDFTYQDSTLADAFTKAMQETSFLGVTGPVSFNKNGERVGLIHIQQLQAFKVVVVGTFNSLTNKIEKNKHSSIKWQGKGTPKDRTIQEKEMKTIAVGLVAFLCVLAAIGIIMALLFLAVNIFYRQKRLIKMSSPRLNNLIICGCVMAYFSVFLFGLDGRLVDPSSVGGLCSAQAWILSIGFTMAFGAMFAKTWRVHAIFKSITPRKKVIKDEHLFLIVAVFVLVDVCLLTLWTAINPMKGKLRIFNDQIYLKDDKKFIPQMESCSSDNMVYWLGVLYSYKVLLLLFGSFLAWETRNVTIPALNDSKFIGISIYNVLVLSSVGVGITMIIDGNPDARFMITGLFIIFCTSITLCLVFVPKIIKLLGGAETAEQETNRNISSPITDTASSTGAGITQENSVLKKILTEKERHLMELKRLLEGVSPMAKLHIDPTAKESRSAPTRRRRSNHGGRDVNDNSSESHVNFAFKKDNGPSIVCKSDLSIPATVAKSKENGDDSA</sequence>
<dbReference type="FunCoup" id="A0A6P8H722">
    <property type="interactions" value="630"/>
</dbReference>
<gene>
    <name evidence="23" type="primary">LOC116288610</name>
</gene>
<keyword evidence="15" id="KW-0628">Postsynaptic cell membrane</keyword>
<reference evidence="23" key="1">
    <citation type="submission" date="2025-08" db="UniProtKB">
        <authorList>
            <consortium name="RefSeq"/>
        </authorList>
    </citation>
    <scope>IDENTIFICATION</scope>
    <source>
        <tissue evidence="23">Tentacle</tissue>
    </source>
</reference>
<feature type="transmembrane region" description="Helical" evidence="20">
    <location>
        <begin position="671"/>
        <end position="688"/>
    </location>
</feature>
<evidence type="ECO:0000256" key="2">
    <source>
        <dbReference type="ARBA" id="ARBA00022475"/>
    </source>
</evidence>
<feature type="domain" description="G-protein coupled receptors family 3 profile" evidence="21">
    <location>
        <begin position="464"/>
        <end position="738"/>
    </location>
</feature>
<name>A0A6P8H722_ACTTE</name>
<evidence type="ECO:0000256" key="8">
    <source>
        <dbReference type="ARBA" id="ARBA00023040"/>
    </source>
</evidence>
<dbReference type="GO" id="GO:0007214">
    <property type="term" value="P:gamma-aminobutyric acid signaling pathway"/>
    <property type="evidence" value="ECO:0007669"/>
    <property type="project" value="TreeGrafter"/>
</dbReference>
<dbReference type="AlphaFoldDB" id="A0A6P8H722"/>
<dbReference type="PANTHER" id="PTHR10519">
    <property type="entry name" value="GABA-B RECEPTOR"/>
    <property type="match status" value="1"/>
</dbReference>
<keyword evidence="14" id="KW-0807">Transducer</keyword>
<evidence type="ECO:0000256" key="3">
    <source>
        <dbReference type="ARBA" id="ARBA00022553"/>
    </source>
</evidence>
<keyword evidence="3" id="KW-0597">Phosphoprotein</keyword>
<evidence type="ECO:0000256" key="12">
    <source>
        <dbReference type="ARBA" id="ARBA00023170"/>
    </source>
</evidence>
<evidence type="ECO:0000256" key="17">
    <source>
        <dbReference type="ARBA" id="ARBA00073785"/>
    </source>
</evidence>
<evidence type="ECO:0000256" key="18">
    <source>
        <dbReference type="ARBA" id="ARBA00083903"/>
    </source>
</evidence>
<evidence type="ECO:0000256" key="5">
    <source>
        <dbReference type="ARBA" id="ARBA00022729"/>
    </source>
</evidence>
<comment type="similarity">
    <text evidence="1">Belongs to the G-protein coupled receptor 3 family. GABA-B receptor subfamily.</text>
</comment>
<dbReference type="CDD" id="cd06366">
    <property type="entry name" value="PBP1_GABAb_receptor"/>
    <property type="match status" value="1"/>
</dbReference>
<evidence type="ECO:0000313" key="23">
    <source>
        <dbReference type="RefSeq" id="XP_031551281.1"/>
    </source>
</evidence>
<evidence type="ECO:0000256" key="4">
    <source>
        <dbReference type="ARBA" id="ARBA00022692"/>
    </source>
</evidence>